<evidence type="ECO:0000256" key="4">
    <source>
        <dbReference type="ARBA" id="ARBA00022982"/>
    </source>
</evidence>
<evidence type="ECO:0000256" key="2">
    <source>
        <dbReference type="ARBA" id="ARBA00022617"/>
    </source>
</evidence>
<evidence type="ECO:0000256" key="5">
    <source>
        <dbReference type="ARBA" id="ARBA00023004"/>
    </source>
</evidence>
<evidence type="ECO:0000313" key="9">
    <source>
        <dbReference type="EMBL" id="NMG02630.1"/>
    </source>
</evidence>
<dbReference type="InterPro" id="IPR036909">
    <property type="entry name" value="Cyt_c-like_dom_sf"/>
</dbReference>
<dbReference type="RefSeq" id="WP_168987414.1">
    <property type="nucleotide sequence ID" value="NZ_CAWPHM010000210.1"/>
</dbReference>
<dbReference type="InterPro" id="IPR009056">
    <property type="entry name" value="Cyt_c-like_dom"/>
</dbReference>
<proteinExistence type="predicted"/>
<evidence type="ECO:0000256" key="1">
    <source>
        <dbReference type="ARBA" id="ARBA00022448"/>
    </source>
</evidence>
<dbReference type="GO" id="GO:0020037">
    <property type="term" value="F:heme binding"/>
    <property type="evidence" value="ECO:0007669"/>
    <property type="project" value="InterPro"/>
</dbReference>
<dbReference type="SUPFAM" id="SSF46626">
    <property type="entry name" value="Cytochrome c"/>
    <property type="match status" value="1"/>
</dbReference>
<protein>
    <submittedName>
        <fullName evidence="9">C-type cytochrome</fullName>
    </submittedName>
</protein>
<dbReference type="InterPro" id="IPR050597">
    <property type="entry name" value="Cytochrome_c_Oxidase_Subunit"/>
</dbReference>
<dbReference type="PROSITE" id="PS51007">
    <property type="entry name" value="CYTC"/>
    <property type="match status" value="1"/>
</dbReference>
<dbReference type="Proteomes" id="UP000599523">
    <property type="component" value="Unassembled WGS sequence"/>
</dbReference>
<evidence type="ECO:0000259" key="8">
    <source>
        <dbReference type="PROSITE" id="PS51007"/>
    </source>
</evidence>
<organism evidence="9 10">
    <name type="scientific">Azoarcus taiwanensis</name>
    <dbReference type="NCBI Taxonomy" id="666964"/>
    <lineage>
        <taxon>Bacteria</taxon>
        <taxon>Pseudomonadati</taxon>
        <taxon>Pseudomonadota</taxon>
        <taxon>Betaproteobacteria</taxon>
        <taxon>Rhodocyclales</taxon>
        <taxon>Zoogloeaceae</taxon>
        <taxon>Azoarcus</taxon>
    </lineage>
</organism>
<keyword evidence="4" id="KW-0249">Electron transport</keyword>
<feature type="chain" id="PRO_5037616496" evidence="7">
    <location>
        <begin position="23"/>
        <end position="110"/>
    </location>
</feature>
<evidence type="ECO:0000313" key="10">
    <source>
        <dbReference type="Proteomes" id="UP000599523"/>
    </source>
</evidence>
<evidence type="ECO:0000256" key="6">
    <source>
        <dbReference type="PROSITE-ProRule" id="PRU00433"/>
    </source>
</evidence>
<keyword evidence="5 6" id="KW-0408">Iron</keyword>
<feature type="domain" description="Cytochrome c" evidence="8">
    <location>
        <begin position="25"/>
        <end position="107"/>
    </location>
</feature>
<keyword evidence="1" id="KW-0813">Transport</keyword>
<reference evidence="9" key="1">
    <citation type="submission" date="2019-12" db="EMBL/GenBank/DDBJ databases">
        <title>Comparative genomics gives insights into the taxonomy of the Azoarcus-Aromatoleum group and reveals separate origins of nif in the plant-associated Azoarcus and non-plant-associated Aromatoleum sub-groups.</title>
        <authorList>
            <person name="Lafos M."/>
            <person name="Maluk M."/>
            <person name="Batista M."/>
            <person name="Junghare M."/>
            <person name="Carmona M."/>
            <person name="Faoro H."/>
            <person name="Cruz L.M."/>
            <person name="Battistoni F."/>
            <person name="De Souza E."/>
            <person name="Pedrosa F."/>
            <person name="Chen W.-M."/>
            <person name="Poole P.S."/>
            <person name="Dixon R.A."/>
            <person name="James E.K."/>
        </authorList>
    </citation>
    <scope>NUCLEOTIDE SEQUENCE</scope>
    <source>
        <strain evidence="9">NSC3</strain>
    </source>
</reference>
<dbReference type="PANTHER" id="PTHR33751:SF9">
    <property type="entry name" value="CYTOCHROME C4"/>
    <property type="match status" value="1"/>
</dbReference>
<dbReference type="GO" id="GO:0009055">
    <property type="term" value="F:electron transfer activity"/>
    <property type="evidence" value="ECO:0007669"/>
    <property type="project" value="InterPro"/>
</dbReference>
<sequence>MEGRRILFAAGILALASGGAWALEGDPERAEQHLSACIGCHGIPGYRTAFPSVYSVPKLGGQHEAYLVKALQAYRDGTRSHPSMQAIAASLSDQDMADLAAYYARSEGGR</sequence>
<dbReference type="Gene3D" id="1.10.760.10">
    <property type="entry name" value="Cytochrome c-like domain"/>
    <property type="match status" value="1"/>
</dbReference>
<accession>A0A972F7D9</accession>
<dbReference type="AlphaFoldDB" id="A0A972F7D9"/>
<feature type="signal peptide" evidence="7">
    <location>
        <begin position="1"/>
        <end position="22"/>
    </location>
</feature>
<name>A0A972F7D9_9RHOO</name>
<keyword evidence="7" id="KW-0732">Signal</keyword>
<keyword evidence="3 6" id="KW-0479">Metal-binding</keyword>
<gene>
    <name evidence="9" type="ORF">GPA21_06555</name>
</gene>
<dbReference type="EMBL" id="WTVM01000028">
    <property type="protein sequence ID" value="NMG02630.1"/>
    <property type="molecule type" value="Genomic_DNA"/>
</dbReference>
<comment type="caution">
    <text evidence="9">The sequence shown here is derived from an EMBL/GenBank/DDBJ whole genome shotgun (WGS) entry which is preliminary data.</text>
</comment>
<keyword evidence="10" id="KW-1185">Reference proteome</keyword>
<dbReference type="PANTHER" id="PTHR33751">
    <property type="entry name" value="CBB3-TYPE CYTOCHROME C OXIDASE SUBUNIT FIXP"/>
    <property type="match status" value="1"/>
</dbReference>
<evidence type="ECO:0000256" key="7">
    <source>
        <dbReference type="SAM" id="SignalP"/>
    </source>
</evidence>
<evidence type="ECO:0000256" key="3">
    <source>
        <dbReference type="ARBA" id="ARBA00022723"/>
    </source>
</evidence>
<keyword evidence="2 6" id="KW-0349">Heme</keyword>
<dbReference type="Pfam" id="PF00034">
    <property type="entry name" value="Cytochrom_C"/>
    <property type="match status" value="1"/>
</dbReference>
<dbReference type="GO" id="GO:0046872">
    <property type="term" value="F:metal ion binding"/>
    <property type="evidence" value="ECO:0007669"/>
    <property type="project" value="UniProtKB-KW"/>
</dbReference>